<dbReference type="Proteomes" id="UP001066276">
    <property type="component" value="Chromosome 6"/>
</dbReference>
<feature type="region of interest" description="Disordered" evidence="1">
    <location>
        <begin position="1"/>
        <end position="78"/>
    </location>
</feature>
<reference evidence="2" key="1">
    <citation type="journal article" date="2022" name="bioRxiv">
        <title>Sequencing and chromosome-scale assembly of the giantPleurodeles waltlgenome.</title>
        <authorList>
            <person name="Brown T."/>
            <person name="Elewa A."/>
            <person name="Iarovenko S."/>
            <person name="Subramanian E."/>
            <person name="Araus A.J."/>
            <person name="Petzold A."/>
            <person name="Susuki M."/>
            <person name="Suzuki K.-i.T."/>
            <person name="Hayashi T."/>
            <person name="Toyoda A."/>
            <person name="Oliveira C."/>
            <person name="Osipova E."/>
            <person name="Leigh N.D."/>
            <person name="Simon A."/>
            <person name="Yun M.H."/>
        </authorList>
    </citation>
    <scope>NUCLEOTIDE SEQUENCE</scope>
    <source>
        <strain evidence="2">20211129_DDA</strain>
        <tissue evidence="2">Liver</tissue>
    </source>
</reference>
<sequence length="78" mass="8391">MEAEAEGADPWRPRSGPLNSGSRPGPQTLVRGGGDPLGNEPVPGCEIRDAAPRGKRRDRRVGPEYRVPLGGSWPARYT</sequence>
<dbReference type="EMBL" id="JANPWB010000010">
    <property type="protein sequence ID" value="KAJ1141475.1"/>
    <property type="molecule type" value="Genomic_DNA"/>
</dbReference>
<evidence type="ECO:0000313" key="2">
    <source>
        <dbReference type="EMBL" id="KAJ1141475.1"/>
    </source>
</evidence>
<evidence type="ECO:0000256" key="1">
    <source>
        <dbReference type="SAM" id="MobiDB-lite"/>
    </source>
</evidence>
<keyword evidence="3" id="KW-1185">Reference proteome</keyword>
<proteinExistence type="predicted"/>
<name>A0AAV7QQU3_PLEWA</name>
<accession>A0AAV7QQU3</accession>
<dbReference type="AlphaFoldDB" id="A0AAV7QQU3"/>
<protein>
    <submittedName>
        <fullName evidence="2">Uncharacterized protein</fullName>
    </submittedName>
</protein>
<gene>
    <name evidence="2" type="ORF">NDU88_007805</name>
</gene>
<evidence type="ECO:0000313" key="3">
    <source>
        <dbReference type="Proteomes" id="UP001066276"/>
    </source>
</evidence>
<organism evidence="2 3">
    <name type="scientific">Pleurodeles waltl</name>
    <name type="common">Iberian ribbed newt</name>
    <dbReference type="NCBI Taxonomy" id="8319"/>
    <lineage>
        <taxon>Eukaryota</taxon>
        <taxon>Metazoa</taxon>
        <taxon>Chordata</taxon>
        <taxon>Craniata</taxon>
        <taxon>Vertebrata</taxon>
        <taxon>Euteleostomi</taxon>
        <taxon>Amphibia</taxon>
        <taxon>Batrachia</taxon>
        <taxon>Caudata</taxon>
        <taxon>Salamandroidea</taxon>
        <taxon>Salamandridae</taxon>
        <taxon>Pleurodelinae</taxon>
        <taxon>Pleurodeles</taxon>
    </lineage>
</organism>
<comment type="caution">
    <text evidence="2">The sequence shown here is derived from an EMBL/GenBank/DDBJ whole genome shotgun (WGS) entry which is preliminary data.</text>
</comment>